<dbReference type="STRING" id="1197717.BED41_01020"/>
<dbReference type="GO" id="GO:0045892">
    <property type="term" value="P:negative regulation of DNA-templated transcription"/>
    <property type="evidence" value="ECO:0007669"/>
    <property type="project" value="TreeGrafter"/>
</dbReference>
<dbReference type="GeneID" id="83056432"/>
<dbReference type="InterPro" id="IPR029016">
    <property type="entry name" value="GAF-like_dom_sf"/>
</dbReference>
<reference evidence="1" key="1">
    <citation type="submission" date="2016-08" db="EMBL/GenBank/DDBJ databases">
        <title>Complete genome of Cloacibacillus porcorum.</title>
        <authorList>
            <person name="Looft T."/>
            <person name="Bayles D.O."/>
            <person name="Alt D.P."/>
        </authorList>
    </citation>
    <scope>NUCLEOTIDE SEQUENCE [LARGE SCALE GENOMIC DNA]</scope>
    <source>
        <strain evidence="1">CL-84</strain>
    </source>
</reference>
<dbReference type="PROSITE" id="PS51078">
    <property type="entry name" value="ICLR_ED"/>
    <property type="match status" value="1"/>
</dbReference>
<dbReference type="Pfam" id="PF01614">
    <property type="entry name" value="IclR_C"/>
    <property type="match status" value="1"/>
</dbReference>
<dbReference type="InterPro" id="IPR014757">
    <property type="entry name" value="Tscrpt_reg_IclR_C"/>
</dbReference>
<dbReference type="Proteomes" id="UP000093044">
    <property type="component" value="Chromosome"/>
</dbReference>
<dbReference type="EMBL" id="CP016757">
    <property type="protein sequence ID" value="ANZ43806.1"/>
    <property type="molecule type" value="Genomic_DNA"/>
</dbReference>
<sequence length="247" mass="27541">MSAATISNIKCMAKVFELFFRYRLELSLSETVVQCEASEAQIKPILEKLTKREWLLFSKTKKTYRYGMKLLPFTREEILKAELVRQFTPIMKQLSIACNQSTMLHFLEGIKSVCIQKIDSKNSIHIATRIGGESPLHAGSSSRVLLAYAPEAVRVSVMSSPLKRYTPFTITSPEELSKSLFEIRRTRCCSSIEEINPGAGSVSCAILDEGNNLLAALSIIGTRFACETEGALWKALLLEAVKKVKLA</sequence>
<proteinExistence type="predicted"/>
<dbReference type="PANTHER" id="PTHR30136:SF35">
    <property type="entry name" value="HTH-TYPE TRANSCRIPTIONAL REGULATOR RV1719"/>
    <property type="match status" value="1"/>
</dbReference>
<organism evidence="1 2">
    <name type="scientific">Cloacibacillus porcorum</name>
    <dbReference type="NCBI Taxonomy" id="1197717"/>
    <lineage>
        <taxon>Bacteria</taxon>
        <taxon>Thermotogati</taxon>
        <taxon>Synergistota</taxon>
        <taxon>Synergistia</taxon>
        <taxon>Synergistales</taxon>
        <taxon>Synergistaceae</taxon>
        <taxon>Cloacibacillus</taxon>
    </lineage>
</organism>
<keyword evidence="2" id="KW-1185">Reference proteome</keyword>
<dbReference type="Gene3D" id="3.30.450.40">
    <property type="match status" value="1"/>
</dbReference>
<protein>
    <submittedName>
        <fullName evidence="1">Uncharacterized protein</fullName>
    </submittedName>
</protein>
<dbReference type="GO" id="GO:0003677">
    <property type="term" value="F:DNA binding"/>
    <property type="evidence" value="ECO:0007669"/>
    <property type="project" value="TreeGrafter"/>
</dbReference>
<dbReference type="SUPFAM" id="SSF55781">
    <property type="entry name" value="GAF domain-like"/>
    <property type="match status" value="1"/>
</dbReference>
<evidence type="ECO:0000313" key="1">
    <source>
        <dbReference type="EMBL" id="ANZ43806.1"/>
    </source>
</evidence>
<dbReference type="AlphaFoldDB" id="A0A1B2I1G3"/>
<dbReference type="InterPro" id="IPR050707">
    <property type="entry name" value="HTH_MetabolicPath_Reg"/>
</dbReference>
<dbReference type="PANTHER" id="PTHR30136">
    <property type="entry name" value="HELIX-TURN-HELIX TRANSCRIPTIONAL REGULATOR, ICLR FAMILY"/>
    <property type="match status" value="1"/>
</dbReference>
<dbReference type="KEGG" id="cpor:BED41_01020"/>
<dbReference type="OrthoDB" id="6057486at2"/>
<dbReference type="GO" id="GO:0003700">
    <property type="term" value="F:DNA-binding transcription factor activity"/>
    <property type="evidence" value="ECO:0007669"/>
    <property type="project" value="TreeGrafter"/>
</dbReference>
<gene>
    <name evidence="1" type="ORF">BED41_01020</name>
</gene>
<name>A0A1B2I1G3_9BACT</name>
<dbReference type="RefSeq" id="WP_066741953.1">
    <property type="nucleotide sequence ID" value="NZ_CALCLR010000096.1"/>
</dbReference>
<evidence type="ECO:0000313" key="2">
    <source>
        <dbReference type="Proteomes" id="UP000093044"/>
    </source>
</evidence>
<accession>A0A1B2I1G3</accession>